<name>A0A2X0PXS6_BROTH</name>
<dbReference type="AlphaFoldDB" id="A0A2X0PXS6"/>
<evidence type="ECO:0000313" key="2">
    <source>
        <dbReference type="Proteomes" id="UP000270190"/>
    </source>
</evidence>
<gene>
    <name evidence="1" type="ORF">BTBSAS_10283</name>
</gene>
<sequence length="44" mass="5173">MIYTNNTKKDVILARNNDEFRQLLNGMIPNPKESSLIRKQKVIK</sequence>
<evidence type="ECO:0000313" key="1">
    <source>
        <dbReference type="EMBL" id="SPP26123.1"/>
    </source>
</evidence>
<organism evidence="1 2">
    <name type="scientific">Brochothrix thermosphacta</name>
    <name type="common">Microbacterium thermosphactum</name>
    <dbReference type="NCBI Taxonomy" id="2756"/>
    <lineage>
        <taxon>Bacteria</taxon>
        <taxon>Bacillati</taxon>
        <taxon>Bacillota</taxon>
        <taxon>Bacilli</taxon>
        <taxon>Bacillales</taxon>
        <taxon>Listeriaceae</taxon>
        <taxon>Brochothrix</taxon>
    </lineage>
</organism>
<dbReference type="RefSeq" id="WP_256084907.1">
    <property type="nucleotide sequence ID" value="NZ_CBCPHX010000002.1"/>
</dbReference>
<protein>
    <submittedName>
        <fullName evidence="1">Uncharacterized protein</fullName>
    </submittedName>
</protein>
<accession>A0A2X0PXS6</accession>
<reference evidence="2" key="1">
    <citation type="submission" date="2018-04" db="EMBL/GenBank/DDBJ databases">
        <authorList>
            <person name="Illikoud N."/>
        </authorList>
    </citation>
    <scope>NUCLEOTIDE SEQUENCE [LARGE SCALE GENOMIC DNA]</scope>
</reference>
<dbReference type="Proteomes" id="UP000270190">
    <property type="component" value="Unassembled WGS sequence"/>
</dbReference>
<dbReference type="GeneID" id="79196228"/>
<dbReference type="EMBL" id="OUNC01000001">
    <property type="protein sequence ID" value="SPP26123.1"/>
    <property type="molecule type" value="Genomic_DNA"/>
</dbReference>
<proteinExistence type="predicted"/>